<evidence type="ECO:0000256" key="17">
    <source>
        <dbReference type="ARBA" id="ARBA00022932"/>
    </source>
</evidence>
<keyword evidence="18" id="KW-0917">Virion maturation</keyword>
<evidence type="ECO:0000256" key="3">
    <source>
        <dbReference type="ARBA" id="ARBA00022612"/>
    </source>
</evidence>
<dbReference type="GO" id="GO:0006508">
    <property type="term" value="P:proteolysis"/>
    <property type="evidence" value="ECO:0007669"/>
    <property type="project" value="UniProtKB-KW"/>
</dbReference>
<dbReference type="GO" id="GO:0003723">
    <property type="term" value="F:RNA binding"/>
    <property type="evidence" value="ECO:0007669"/>
    <property type="project" value="UniProtKB-KW"/>
</dbReference>
<feature type="domain" description="CCHC-type" evidence="24">
    <location>
        <begin position="260"/>
        <end position="276"/>
    </location>
</feature>
<dbReference type="GO" id="GO:0005524">
    <property type="term" value="F:ATP binding"/>
    <property type="evidence" value="ECO:0007669"/>
    <property type="project" value="UniProtKB-KW"/>
</dbReference>
<dbReference type="GO" id="GO:0032196">
    <property type="term" value="P:transposition"/>
    <property type="evidence" value="ECO:0007669"/>
    <property type="project" value="UniProtKB-KW"/>
</dbReference>
<dbReference type="PROSITE" id="PS50994">
    <property type="entry name" value="INTEGRASE"/>
    <property type="match status" value="1"/>
</dbReference>
<evidence type="ECO:0000259" key="24">
    <source>
        <dbReference type="PROSITE" id="PS50158"/>
    </source>
</evidence>
<evidence type="ECO:0000256" key="13">
    <source>
        <dbReference type="ARBA" id="ARBA00022842"/>
    </source>
</evidence>
<dbReference type="GO" id="GO:0003887">
    <property type="term" value="F:DNA-directed DNA polymerase activity"/>
    <property type="evidence" value="ECO:0007669"/>
    <property type="project" value="UniProtKB-KW"/>
</dbReference>
<evidence type="ECO:0000256" key="10">
    <source>
        <dbReference type="ARBA" id="ARBA00022759"/>
    </source>
</evidence>
<keyword evidence="9" id="KW-0547">Nucleotide-binding</keyword>
<dbReference type="InterPro" id="IPR001878">
    <property type="entry name" value="Znf_CCHC"/>
</dbReference>
<dbReference type="Pfam" id="PF13976">
    <property type="entry name" value="gag_pre-integrs"/>
    <property type="match status" value="1"/>
</dbReference>
<evidence type="ECO:0000256" key="6">
    <source>
        <dbReference type="ARBA" id="ARBA00022695"/>
    </source>
</evidence>
<comment type="function">
    <text evidence="1">The aspartyl protease (PR) mediates the proteolytic cleavages of the Gag and Gag-Pol polyproteins after assembly of the VLP.</text>
</comment>
<dbReference type="InterPro" id="IPR054722">
    <property type="entry name" value="PolX-like_BBD"/>
</dbReference>
<evidence type="ECO:0000256" key="8">
    <source>
        <dbReference type="ARBA" id="ARBA00022723"/>
    </source>
</evidence>
<dbReference type="GO" id="GO:0005634">
    <property type="term" value="C:nucleus"/>
    <property type="evidence" value="ECO:0007669"/>
    <property type="project" value="UniProtKB-ARBA"/>
</dbReference>
<keyword evidence="11" id="KW-0378">Hydrolase</keyword>
<protein>
    <recommendedName>
        <fullName evidence="28">CCHC-type domain-containing protein</fullName>
    </recommendedName>
</protein>
<evidence type="ECO:0000256" key="2">
    <source>
        <dbReference type="ARBA" id="ARBA00022578"/>
    </source>
</evidence>
<reference evidence="26" key="1">
    <citation type="submission" date="2016-04" db="EMBL/GenBank/DDBJ databases">
        <authorList>
            <person name="Nguyen H.D."/>
            <person name="Kesanakurti P."/>
            <person name="Cullis J."/>
            <person name="Levesque C.A."/>
            <person name="Hambleton S."/>
        </authorList>
    </citation>
    <scope>NUCLEOTIDE SEQUENCE</scope>
    <source>
        <strain evidence="26">DAOMC 238032</strain>
    </source>
</reference>
<dbReference type="GO" id="GO:0006397">
    <property type="term" value="P:mRNA processing"/>
    <property type="evidence" value="ECO:0007669"/>
    <property type="project" value="UniProtKB-KW"/>
</dbReference>
<evidence type="ECO:0000256" key="18">
    <source>
        <dbReference type="ARBA" id="ARBA00023113"/>
    </source>
</evidence>
<keyword evidence="17" id="KW-0239">DNA-directed DNA polymerase</keyword>
<dbReference type="InterPro" id="IPR025724">
    <property type="entry name" value="GAG-pre-integrase_dom"/>
</dbReference>
<keyword evidence="19" id="KW-0233">DNA recombination</keyword>
<keyword evidence="13" id="KW-0460">Magnesium</keyword>
<keyword evidence="7" id="KW-0540">Nuclease</keyword>
<keyword evidence="8" id="KW-0479">Metal-binding</keyword>
<feature type="domain" description="Integrase catalytic" evidence="25">
    <location>
        <begin position="517"/>
        <end position="668"/>
    </location>
</feature>
<evidence type="ECO:0008006" key="28">
    <source>
        <dbReference type="Google" id="ProtNLM"/>
    </source>
</evidence>
<comment type="catalytic activity">
    <reaction evidence="21">
        <text>DNA(n) + a 2'-deoxyribonucleoside 5'-triphosphate = DNA(n+1) + diphosphate</text>
        <dbReference type="Rhea" id="RHEA:22508"/>
        <dbReference type="Rhea" id="RHEA-COMP:17339"/>
        <dbReference type="Rhea" id="RHEA-COMP:17340"/>
        <dbReference type="ChEBI" id="CHEBI:33019"/>
        <dbReference type="ChEBI" id="CHEBI:61560"/>
        <dbReference type="ChEBI" id="CHEBI:173112"/>
        <dbReference type="EC" id="2.7.7.7"/>
    </reaction>
</comment>
<keyword evidence="16" id="KW-0695">RNA-directed DNA polymerase</keyword>
<reference evidence="26" key="2">
    <citation type="journal article" date="2019" name="IMA Fungus">
        <title>Genome sequencing and comparison of five Tilletia species to identify candidate genes for the detection of regulated species infecting wheat.</title>
        <authorList>
            <person name="Nguyen H.D.T."/>
            <person name="Sultana T."/>
            <person name="Kesanakurti P."/>
            <person name="Hambleton S."/>
        </authorList>
    </citation>
    <scope>NUCLEOTIDE SEQUENCE</scope>
    <source>
        <strain evidence="26">DAOMC 238032</strain>
    </source>
</reference>
<dbReference type="Pfam" id="PF00098">
    <property type="entry name" value="zf-CCHC"/>
    <property type="match status" value="1"/>
</dbReference>
<proteinExistence type="predicted"/>
<dbReference type="GO" id="GO:0008233">
    <property type="term" value="F:peptidase activity"/>
    <property type="evidence" value="ECO:0007669"/>
    <property type="project" value="UniProtKB-KW"/>
</dbReference>
<feature type="non-terminal residue" evidence="26">
    <location>
        <position position="709"/>
    </location>
</feature>
<evidence type="ECO:0000256" key="5">
    <source>
        <dbReference type="ARBA" id="ARBA00022670"/>
    </source>
</evidence>
<evidence type="ECO:0000256" key="22">
    <source>
        <dbReference type="PROSITE-ProRule" id="PRU00047"/>
    </source>
</evidence>
<dbReference type="PANTHER" id="PTHR42648">
    <property type="entry name" value="TRANSPOSASE, PUTATIVE-RELATED"/>
    <property type="match status" value="1"/>
</dbReference>
<evidence type="ECO:0000313" key="26">
    <source>
        <dbReference type="EMBL" id="KAE8238687.1"/>
    </source>
</evidence>
<accession>A0A8T8SFT5</accession>
<keyword evidence="2" id="KW-0815">Transposition</keyword>
<keyword evidence="12" id="KW-0067">ATP-binding</keyword>
<feature type="compositionally biased region" description="Basic and acidic residues" evidence="23">
    <location>
        <begin position="272"/>
        <end position="286"/>
    </location>
</feature>
<evidence type="ECO:0000256" key="15">
    <source>
        <dbReference type="ARBA" id="ARBA00022908"/>
    </source>
</evidence>
<dbReference type="GO" id="GO:0008270">
    <property type="term" value="F:zinc ion binding"/>
    <property type="evidence" value="ECO:0007669"/>
    <property type="project" value="UniProtKB-KW"/>
</dbReference>
<evidence type="ECO:0000256" key="19">
    <source>
        <dbReference type="ARBA" id="ARBA00023172"/>
    </source>
</evidence>
<evidence type="ECO:0000256" key="23">
    <source>
        <dbReference type="SAM" id="MobiDB-lite"/>
    </source>
</evidence>
<evidence type="ECO:0000256" key="16">
    <source>
        <dbReference type="ARBA" id="ARBA00022918"/>
    </source>
</evidence>
<dbReference type="Pfam" id="PF22936">
    <property type="entry name" value="Pol_BBD"/>
    <property type="match status" value="1"/>
</dbReference>
<keyword evidence="4" id="KW-0507">mRNA processing</keyword>
<dbReference type="SMART" id="SM00343">
    <property type="entry name" value="ZnF_C2HC"/>
    <property type="match status" value="1"/>
</dbReference>
<comment type="catalytic activity">
    <reaction evidence="20">
        <text>DNA(n) + a 2'-deoxyribonucleoside 5'-triphosphate = DNA(n+1) + diphosphate</text>
        <dbReference type="Rhea" id="RHEA:22508"/>
        <dbReference type="Rhea" id="RHEA-COMP:17339"/>
        <dbReference type="Rhea" id="RHEA-COMP:17340"/>
        <dbReference type="ChEBI" id="CHEBI:33019"/>
        <dbReference type="ChEBI" id="CHEBI:61560"/>
        <dbReference type="ChEBI" id="CHEBI:173112"/>
        <dbReference type="EC" id="2.7.7.49"/>
    </reaction>
</comment>
<evidence type="ECO:0000256" key="4">
    <source>
        <dbReference type="ARBA" id="ARBA00022664"/>
    </source>
</evidence>
<dbReference type="EMBL" id="LWDD02002926">
    <property type="protein sequence ID" value="KAE8238687.1"/>
    <property type="molecule type" value="Genomic_DNA"/>
</dbReference>
<dbReference type="InterPro" id="IPR036875">
    <property type="entry name" value="Znf_CCHC_sf"/>
</dbReference>
<evidence type="ECO:0000256" key="1">
    <source>
        <dbReference type="ARBA" id="ARBA00002180"/>
    </source>
</evidence>
<keyword evidence="15" id="KW-0229">DNA integration</keyword>
<evidence type="ECO:0000256" key="20">
    <source>
        <dbReference type="ARBA" id="ARBA00048173"/>
    </source>
</evidence>
<keyword evidence="3" id="KW-1188">Viral release from host cell</keyword>
<dbReference type="PANTHER" id="PTHR42648:SF11">
    <property type="entry name" value="TRANSPOSON TY4-P GAG-POL POLYPROTEIN"/>
    <property type="match status" value="1"/>
</dbReference>
<evidence type="ECO:0000256" key="9">
    <source>
        <dbReference type="ARBA" id="ARBA00022741"/>
    </source>
</evidence>
<evidence type="ECO:0000256" key="21">
    <source>
        <dbReference type="ARBA" id="ARBA00049244"/>
    </source>
</evidence>
<feature type="compositionally biased region" description="Polar residues" evidence="23">
    <location>
        <begin position="225"/>
        <end position="237"/>
    </location>
</feature>
<keyword evidence="5" id="KW-0645">Protease</keyword>
<dbReference type="InterPro" id="IPR039537">
    <property type="entry name" value="Retrotran_Ty1/copia-like"/>
</dbReference>
<dbReference type="GO" id="GO:0006310">
    <property type="term" value="P:DNA recombination"/>
    <property type="evidence" value="ECO:0007669"/>
    <property type="project" value="UniProtKB-KW"/>
</dbReference>
<dbReference type="SUPFAM" id="SSF53098">
    <property type="entry name" value="Ribonuclease H-like"/>
    <property type="match status" value="1"/>
</dbReference>
<dbReference type="Proteomes" id="UP000077671">
    <property type="component" value="Unassembled WGS sequence"/>
</dbReference>
<dbReference type="AlphaFoldDB" id="A0A8T8SFT5"/>
<evidence type="ECO:0000256" key="7">
    <source>
        <dbReference type="ARBA" id="ARBA00022722"/>
    </source>
</evidence>
<gene>
    <name evidence="26" type="ORF">A4X03_0g8801</name>
</gene>
<evidence type="ECO:0000259" key="25">
    <source>
        <dbReference type="PROSITE" id="PS50994"/>
    </source>
</evidence>
<dbReference type="GO" id="GO:0003964">
    <property type="term" value="F:RNA-directed DNA polymerase activity"/>
    <property type="evidence" value="ECO:0007669"/>
    <property type="project" value="UniProtKB-KW"/>
</dbReference>
<keyword evidence="17" id="KW-0808">Transferase</keyword>
<organism evidence="26 27">
    <name type="scientific">Tilletia caries</name>
    <name type="common">wheat bunt fungus</name>
    <dbReference type="NCBI Taxonomy" id="13290"/>
    <lineage>
        <taxon>Eukaryota</taxon>
        <taxon>Fungi</taxon>
        <taxon>Dikarya</taxon>
        <taxon>Basidiomycota</taxon>
        <taxon>Ustilaginomycotina</taxon>
        <taxon>Exobasidiomycetes</taxon>
        <taxon>Tilletiales</taxon>
        <taxon>Tilletiaceae</taxon>
        <taxon>Tilletia</taxon>
    </lineage>
</organism>
<feature type="region of interest" description="Disordered" evidence="23">
    <location>
        <begin position="272"/>
        <end position="297"/>
    </location>
</feature>
<keyword evidence="14" id="KW-0694">RNA-binding</keyword>
<keyword evidence="6" id="KW-0548">Nucleotidyltransferase</keyword>
<sequence length="709" mass="78408">MSNQIGTNESSALFKVPTLTGLDDFYLWKSAITDSFLMLGSLDIVEGTESMPVSTKTEDSDVPVEEKPIVKTWMDRNRKSMALMRRTISDALKMDIEDCRSAHEIWARLCEIHDLDTDDYRSEIKREIANFFYIEGGDMKGHLDDYLRLLLKASSAGMTFADQDKALMFLESLPDSFAMLKLQWRMMDPSKKTFNELRREYNLLGAQRARTQARSTAAVLFTKQKGGQQESRTSASKATHGEKKSGGNSSTKIKGVSKIKCFKCQQIGHMKRDCTKKDKKGDEGSGHENGQANLSSAPGPFIGIVELPQFAVDPTIEPASHLVSVGQHTVVWIIDSGATHHIVGSEALLQNKKELEELLRFGLATRTGSMSSSTVGAVAMVSEDGKAIVLEDVHHVRDARVNLLSANVLIRKGWKVVLERGTSRLEKGSLVVPLTEVGGLFHVRLEHKGRVGEINAAHALAIAPKVAQNSLYDWHVRLGHMSLTGIKNLARNKVIEGLDIAGESVSFFCDACQQSKSHLLPFGDSSLRGDGDDILFSDVAGPLRVSASGHRYYVTLGTTQSGIILAQAIPAKSSVVQQLIKWILGLEKALKCQVRILRTDRGGEYVNKELESWLDKKGILHQTTPAYTPQLNGIAERKNRTIKEMMSAMLIGGGVTMAYWDWALTYATIIMLSTTVRDGKTVWERLFSRKVDVSLLQPFGCAVWYHVPA</sequence>
<dbReference type="InterPro" id="IPR036397">
    <property type="entry name" value="RNaseH_sf"/>
</dbReference>
<keyword evidence="22" id="KW-0863">Zinc-finger</keyword>
<dbReference type="InterPro" id="IPR012337">
    <property type="entry name" value="RNaseH-like_sf"/>
</dbReference>
<name>A0A8T8SFT5_9BASI</name>
<dbReference type="InterPro" id="IPR001584">
    <property type="entry name" value="Integrase_cat-core"/>
</dbReference>
<evidence type="ECO:0000313" key="27">
    <source>
        <dbReference type="Proteomes" id="UP000077671"/>
    </source>
</evidence>
<dbReference type="GO" id="GO:0015074">
    <property type="term" value="P:DNA integration"/>
    <property type="evidence" value="ECO:0007669"/>
    <property type="project" value="UniProtKB-KW"/>
</dbReference>
<evidence type="ECO:0000256" key="11">
    <source>
        <dbReference type="ARBA" id="ARBA00022801"/>
    </source>
</evidence>
<dbReference type="Pfam" id="PF14223">
    <property type="entry name" value="Retrotran_gag_2"/>
    <property type="match status" value="1"/>
</dbReference>
<dbReference type="GO" id="GO:0004519">
    <property type="term" value="F:endonuclease activity"/>
    <property type="evidence" value="ECO:0007669"/>
    <property type="project" value="UniProtKB-KW"/>
</dbReference>
<keyword evidence="10" id="KW-0255">Endonuclease</keyword>
<evidence type="ECO:0000256" key="12">
    <source>
        <dbReference type="ARBA" id="ARBA00022840"/>
    </source>
</evidence>
<dbReference type="PROSITE" id="PS50158">
    <property type="entry name" value="ZF_CCHC"/>
    <property type="match status" value="1"/>
</dbReference>
<dbReference type="SUPFAM" id="SSF57756">
    <property type="entry name" value="Retrovirus zinc finger-like domains"/>
    <property type="match status" value="1"/>
</dbReference>
<keyword evidence="22" id="KW-0862">Zinc</keyword>
<dbReference type="Gene3D" id="4.10.60.10">
    <property type="entry name" value="Zinc finger, CCHC-type"/>
    <property type="match status" value="1"/>
</dbReference>
<evidence type="ECO:0000256" key="14">
    <source>
        <dbReference type="ARBA" id="ARBA00022884"/>
    </source>
</evidence>
<dbReference type="Gene3D" id="3.30.420.10">
    <property type="entry name" value="Ribonuclease H-like superfamily/Ribonuclease H"/>
    <property type="match status" value="1"/>
</dbReference>
<comment type="caution">
    <text evidence="26">The sequence shown here is derived from an EMBL/GenBank/DDBJ whole genome shotgun (WGS) entry which is preliminary data.</text>
</comment>
<feature type="region of interest" description="Disordered" evidence="23">
    <location>
        <begin position="220"/>
        <end position="252"/>
    </location>
</feature>